<dbReference type="Proteomes" id="UP001596114">
    <property type="component" value="Unassembled WGS sequence"/>
</dbReference>
<protein>
    <submittedName>
        <fullName evidence="1">Uncharacterized protein</fullName>
    </submittedName>
</protein>
<sequence>MIHIAMQEALNGRIVDWLVDWLEKATDGACLVAPISRALPKSRLWTVCVSELARRSVVLFSSENRL</sequence>
<gene>
    <name evidence="1" type="ORF">ACFPPA_10770</name>
</gene>
<dbReference type="EMBL" id="JBHSNF010000002">
    <property type="protein sequence ID" value="MFC5526225.1"/>
    <property type="molecule type" value="Genomic_DNA"/>
</dbReference>
<name>A0ABW0QPD8_9GAMM</name>
<comment type="caution">
    <text evidence="1">The sequence shown here is derived from an EMBL/GenBank/DDBJ whole genome shotgun (WGS) entry which is preliminary data.</text>
</comment>
<organism evidence="1 2">
    <name type="scientific">Rhodanobacter ginsengisoli</name>
    <dbReference type="NCBI Taxonomy" id="418646"/>
    <lineage>
        <taxon>Bacteria</taxon>
        <taxon>Pseudomonadati</taxon>
        <taxon>Pseudomonadota</taxon>
        <taxon>Gammaproteobacteria</taxon>
        <taxon>Lysobacterales</taxon>
        <taxon>Rhodanobacteraceae</taxon>
        <taxon>Rhodanobacter</taxon>
    </lineage>
</organism>
<proteinExistence type="predicted"/>
<dbReference type="RefSeq" id="WP_377319766.1">
    <property type="nucleotide sequence ID" value="NZ_JBHSNF010000002.1"/>
</dbReference>
<keyword evidence="2" id="KW-1185">Reference proteome</keyword>
<evidence type="ECO:0000313" key="1">
    <source>
        <dbReference type="EMBL" id="MFC5526225.1"/>
    </source>
</evidence>
<reference evidence="2" key="1">
    <citation type="journal article" date="2019" name="Int. J. Syst. Evol. Microbiol.">
        <title>The Global Catalogue of Microorganisms (GCM) 10K type strain sequencing project: providing services to taxonomists for standard genome sequencing and annotation.</title>
        <authorList>
            <consortium name="The Broad Institute Genomics Platform"/>
            <consortium name="The Broad Institute Genome Sequencing Center for Infectious Disease"/>
            <person name="Wu L."/>
            <person name="Ma J."/>
        </authorList>
    </citation>
    <scope>NUCLEOTIDE SEQUENCE [LARGE SCALE GENOMIC DNA]</scope>
    <source>
        <strain evidence="2">CGMCC 1.16619</strain>
    </source>
</reference>
<evidence type="ECO:0000313" key="2">
    <source>
        <dbReference type="Proteomes" id="UP001596114"/>
    </source>
</evidence>
<accession>A0ABW0QPD8</accession>